<dbReference type="Gene3D" id="3.40.50.1110">
    <property type="entry name" value="SGNH hydrolase"/>
    <property type="match status" value="1"/>
</dbReference>
<dbReference type="Pfam" id="PF13472">
    <property type="entry name" value="Lipase_GDSL_2"/>
    <property type="match status" value="1"/>
</dbReference>
<evidence type="ECO:0000259" key="1">
    <source>
        <dbReference type="Pfam" id="PF13472"/>
    </source>
</evidence>
<dbReference type="Proteomes" id="UP000245634">
    <property type="component" value="Unassembled WGS sequence"/>
</dbReference>
<reference evidence="2 3" key="1">
    <citation type="submission" date="2018-05" db="EMBL/GenBank/DDBJ databases">
        <title>Genomic Encyclopedia of Type Strains, Phase IV (KMG-IV): sequencing the most valuable type-strain genomes for metagenomic binning, comparative biology and taxonomic classification.</title>
        <authorList>
            <person name="Goeker M."/>
        </authorList>
    </citation>
    <scope>NUCLEOTIDE SEQUENCE [LARGE SCALE GENOMIC DNA]</scope>
    <source>
        <strain evidence="2 3">DSM 18773</strain>
    </source>
</reference>
<dbReference type="InterPro" id="IPR051532">
    <property type="entry name" value="Ester_Hydrolysis_Enzymes"/>
</dbReference>
<gene>
    <name evidence="2" type="ORF">C7459_102168</name>
</gene>
<keyword evidence="3" id="KW-1185">Reference proteome</keyword>
<evidence type="ECO:0000313" key="3">
    <source>
        <dbReference type="Proteomes" id="UP000245634"/>
    </source>
</evidence>
<dbReference type="SUPFAM" id="SSF52266">
    <property type="entry name" value="SGNH hydrolase"/>
    <property type="match status" value="1"/>
</dbReference>
<dbReference type="InterPro" id="IPR013830">
    <property type="entry name" value="SGNH_hydro"/>
</dbReference>
<dbReference type="RefSeq" id="WP_109686235.1">
    <property type="nucleotide sequence ID" value="NZ_QGGL01000002.1"/>
</dbReference>
<organism evidence="2 3">
    <name type="scientific">Tumebacillus permanentifrigoris</name>
    <dbReference type="NCBI Taxonomy" id="378543"/>
    <lineage>
        <taxon>Bacteria</taxon>
        <taxon>Bacillati</taxon>
        <taxon>Bacillota</taxon>
        <taxon>Bacilli</taxon>
        <taxon>Bacillales</taxon>
        <taxon>Alicyclobacillaceae</taxon>
        <taxon>Tumebacillus</taxon>
    </lineage>
</organism>
<dbReference type="OrthoDB" id="26855at2"/>
<name>A0A316DEF0_9BACL</name>
<dbReference type="PANTHER" id="PTHR30383:SF27">
    <property type="entry name" value="SPORE GERMINATION LIPASE LIPC"/>
    <property type="match status" value="1"/>
</dbReference>
<evidence type="ECO:0000313" key="2">
    <source>
        <dbReference type="EMBL" id="PWK15922.1"/>
    </source>
</evidence>
<proteinExistence type="predicted"/>
<feature type="domain" description="SGNH hydrolase-type esterase" evidence="1">
    <location>
        <begin position="11"/>
        <end position="209"/>
    </location>
</feature>
<accession>A0A316DEF0</accession>
<dbReference type="PANTHER" id="PTHR30383">
    <property type="entry name" value="THIOESTERASE 1/PROTEASE 1/LYSOPHOSPHOLIPASE L1"/>
    <property type="match status" value="1"/>
</dbReference>
<protein>
    <submittedName>
        <fullName evidence="2">Lysophospholipase L1-like esterase</fullName>
    </submittedName>
</protein>
<comment type="caution">
    <text evidence="2">The sequence shown here is derived from an EMBL/GenBank/DDBJ whole genome shotgun (WGS) entry which is preliminary data.</text>
</comment>
<dbReference type="AlphaFoldDB" id="A0A316DEF0"/>
<dbReference type="InterPro" id="IPR036514">
    <property type="entry name" value="SGNH_hydro_sf"/>
</dbReference>
<dbReference type="GO" id="GO:0004622">
    <property type="term" value="F:phosphatidylcholine lysophospholipase activity"/>
    <property type="evidence" value="ECO:0007669"/>
    <property type="project" value="TreeGrafter"/>
</dbReference>
<dbReference type="EMBL" id="QGGL01000002">
    <property type="protein sequence ID" value="PWK15922.1"/>
    <property type="molecule type" value="Genomic_DNA"/>
</dbReference>
<sequence length="224" mass="25133">MPPSTRKTLVALGDSITAGVGGTWNRGYPTHLAKRLEAQHADLKLVNWGIPGLTIPRLTKALRKGDHLYDTLATADWIVMTIGGNDVINLFPKRFDESEPLTLQSQTIARELDLLMTTLISLTTCPIYLGNLYNPFPQSELAAHLIGALNRLHLTPLAKRYQHVHLVPLSNVLRGEEPRAIQYFKTGSIQDMKKYFRRPIHPNDHGHELIAEAFYRAICNGQQP</sequence>